<name>A0A1G6G2Z4_BACOV</name>
<proteinExistence type="predicted"/>
<dbReference type="PANTHER" id="PTHR46401:SF2">
    <property type="entry name" value="GLYCOSYLTRANSFERASE WBBK-RELATED"/>
    <property type="match status" value="1"/>
</dbReference>
<sequence>MKIAIEAQRIFRPNKHGMDFVALETIRELQKMDHENEYFIFVSPGEDKCLESSDNVHIIELKCPTYPLWEQVALPRAVKSIKPDLLHCTSNTAPLHCPVPLVLTLHDIIYLEKRQSSSLSWYQEMGWHYRRLVVPRILPKCEKIITVSQFERKRILEALHLPEKQLVAVYNGFNSHFHLQPKAPEITRKYIDADEYLFFLGNTDPKKNTPRVLKAYSGYLKKSAKKLPLLIADLKEDAIDRILEEEKMMDIKSYLSFPGYIENTDLAALYSRAFAFLYPSLRESFGIPMLEAMACGTPIIAGNTSAMPEIAGDGALLVDPFSPEDITAKILKLENDGTFYQQQVEYGLKRSQMFSWRNTAESLLSIYKELSLSNICPVSK</sequence>
<evidence type="ECO:0000313" key="7">
    <source>
        <dbReference type="Proteomes" id="UP000183670"/>
    </source>
</evidence>
<evidence type="ECO:0000313" key="6">
    <source>
        <dbReference type="Proteomes" id="UP000181870"/>
    </source>
</evidence>
<gene>
    <name evidence="4" type="ORF">SAMN05192581_100848</name>
    <name evidence="5" type="ORF">SAMN05192582_100980</name>
</gene>
<feature type="domain" description="Glycosyltransferase subfamily 4-like N-terminal" evidence="3">
    <location>
        <begin position="17"/>
        <end position="174"/>
    </location>
</feature>
<organism evidence="4 7">
    <name type="scientific">Bacteroides ovatus</name>
    <dbReference type="NCBI Taxonomy" id="28116"/>
    <lineage>
        <taxon>Bacteria</taxon>
        <taxon>Pseudomonadati</taxon>
        <taxon>Bacteroidota</taxon>
        <taxon>Bacteroidia</taxon>
        <taxon>Bacteroidales</taxon>
        <taxon>Bacteroidaceae</taxon>
        <taxon>Bacteroides</taxon>
    </lineage>
</organism>
<evidence type="ECO:0000259" key="3">
    <source>
        <dbReference type="Pfam" id="PF13439"/>
    </source>
</evidence>
<keyword evidence="1 4" id="KW-0808">Transferase</keyword>
<protein>
    <submittedName>
        <fullName evidence="4">Glycosyltransferase involved in cell wall bisynthesis</fullName>
    </submittedName>
</protein>
<dbReference type="CDD" id="cd03809">
    <property type="entry name" value="GT4_MtfB-like"/>
    <property type="match status" value="1"/>
</dbReference>
<dbReference type="AlphaFoldDB" id="A0A1G6G2Z4"/>
<dbReference type="Proteomes" id="UP000183670">
    <property type="component" value="Unassembled WGS sequence"/>
</dbReference>
<dbReference type="Pfam" id="PF00534">
    <property type="entry name" value="Glycos_transf_1"/>
    <property type="match status" value="1"/>
</dbReference>
<dbReference type="SUPFAM" id="SSF53756">
    <property type="entry name" value="UDP-Glycosyltransferase/glycogen phosphorylase"/>
    <property type="match status" value="1"/>
</dbReference>
<evidence type="ECO:0000259" key="2">
    <source>
        <dbReference type="Pfam" id="PF00534"/>
    </source>
</evidence>
<feature type="domain" description="Glycosyl transferase family 1" evidence="2">
    <location>
        <begin position="193"/>
        <end position="349"/>
    </location>
</feature>
<dbReference type="GO" id="GO:0016757">
    <property type="term" value="F:glycosyltransferase activity"/>
    <property type="evidence" value="ECO:0007669"/>
    <property type="project" value="InterPro"/>
</dbReference>
<dbReference type="InterPro" id="IPR028098">
    <property type="entry name" value="Glyco_trans_4-like_N"/>
</dbReference>
<dbReference type="Proteomes" id="UP000181870">
    <property type="component" value="Unassembled WGS sequence"/>
</dbReference>
<dbReference type="EMBL" id="FMYE01000008">
    <property type="protein sequence ID" value="SDB76364.1"/>
    <property type="molecule type" value="Genomic_DNA"/>
</dbReference>
<evidence type="ECO:0000313" key="5">
    <source>
        <dbReference type="EMBL" id="SDH64078.1"/>
    </source>
</evidence>
<dbReference type="EMBL" id="FNDO01000009">
    <property type="protein sequence ID" value="SDH64078.1"/>
    <property type="molecule type" value="Genomic_DNA"/>
</dbReference>
<reference evidence="6 7" key="1">
    <citation type="submission" date="2016-10" db="EMBL/GenBank/DDBJ databases">
        <authorList>
            <person name="de Groot N.N."/>
        </authorList>
    </citation>
    <scope>NUCLEOTIDE SEQUENCE [LARGE SCALE GENOMIC DNA]</scope>
    <source>
        <strain evidence="4 7">NLAE-zl-C500</strain>
        <strain evidence="5 6">NLAE-zl-C57</strain>
    </source>
</reference>
<dbReference type="Gene3D" id="3.40.50.2000">
    <property type="entry name" value="Glycogen Phosphorylase B"/>
    <property type="match status" value="2"/>
</dbReference>
<dbReference type="RefSeq" id="WP_074557176.1">
    <property type="nucleotide sequence ID" value="NZ_FMYE01000008.1"/>
</dbReference>
<dbReference type="PANTHER" id="PTHR46401">
    <property type="entry name" value="GLYCOSYLTRANSFERASE WBBK-RELATED"/>
    <property type="match status" value="1"/>
</dbReference>
<evidence type="ECO:0000313" key="4">
    <source>
        <dbReference type="EMBL" id="SDB76364.1"/>
    </source>
</evidence>
<dbReference type="InterPro" id="IPR001296">
    <property type="entry name" value="Glyco_trans_1"/>
</dbReference>
<accession>A0A1G6G2Z4</accession>
<dbReference type="Pfam" id="PF13439">
    <property type="entry name" value="Glyco_transf_4"/>
    <property type="match status" value="1"/>
</dbReference>
<evidence type="ECO:0000256" key="1">
    <source>
        <dbReference type="ARBA" id="ARBA00022679"/>
    </source>
</evidence>